<dbReference type="InterPro" id="IPR050209">
    <property type="entry name" value="Rab_GTPases_membrane_traffic"/>
</dbReference>
<evidence type="ECO:0000313" key="5">
    <source>
        <dbReference type="EMBL" id="EAS03503.1"/>
    </source>
</evidence>
<organism evidence="5 6">
    <name type="scientific">Tetrahymena thermophila (strain SB210)</name>
    <dbReference type="NCBI Taxonomy" id="312017"/>
    <lineage>
        <taxon>Eukaryota</taxon>
        <taxon>Sar</taxon>
        <taxon>Alveolata</taxon>
        <taxon>Ciliophora</taxon>
        <taxon>Intramacronucleata</taxon>
        <taxon>Oligohymenophorea</taxon>
        <taxon>Hymenostomatida</taxon>
        <taxon>Tetrahymenina</taxon>
        <taxon>Tetrahymenidae</taxon>
        <taxon>Tetrahymena</taxon>
    </lineage>
</organism>
<dbReference type="NCBIfam" id="TIGR00231">
    <property type="entry name" value="small_GTP"/>
    <property type="match status" value="1"/>
</dbReference>
<dbReference type="HOGENOM" id="CLU_041217_10_1_1"/>
<dbReference type="Proteomes" id="UP000009168">
    <property type="component" value="Unassembled WGS sequence"/>
</dbReference>
<keyword evidence="4" id="KW-0472">Membrane</keyword>
<evidence type="ECO:0000256" key="4">
    <source>
        <dbReference type="ARBA" id="ARBA00023136"/>
    </source>
</evidence>
<dbReference type="GO" id="GO:0003924">
    <property type="term" value="F:GTPase activity"/>
    <property type="evidence" value="ECO:0007669"/>
    <property type="project" value="InterPro"/>
</dbReference>
<dbReference type="SMART" id="SM00174">
    <property type="entry name" value="RHO"/>
    <property type="match status" value="1"/>
</dbReference>
<dbReference type="SMART" id="SM00173">
    <property type="entry name" value="RAS"/>
    <property type="match status" value="1"/>
</dbReference>
<dbReference type="Gene3D" id="3.40.50.300">
    <property type="entry name" value="P-loop containing nucleotide triphosphate hydrolases"/>
    <property type="match status" value="1"/>
</dbReference>
<evidence type="ECO:0000256" key="2">
    <source>
        <dbReference type="ARBA" id="ARBA00006270"/>
    </source>
</evidence>
<dbReference type="eggNOG" id="KOG0098">
    <property type="taxonomic scope" value="Eukaryota"/>
</dbReference>
<dbReference type="InterPro" id="IPR001806">
    <property type="entry name" value="Small_GTPase"/>
</dbReference>
<dbReference type="FunFam" id="3.40.50.300:FF:000586">
    <property type="entry name" value="Rab family GTPase"/>
    <property type="match status" value="1"/>
</dbReference>
<keyword evidence="3" id="KW-0547">Nucleotide-binding</keyword>
<proteinExistence type="inferred from homology"/>
<dbReference type="InterPro" id="IPR027417">
    <property type="entry name" value="P-loop_NTPase"/>
</dbReference>
<dbReference type="RefSeq" id="XP_001023748.1">
    <property type="nucleotide sequence ID" value="XM_001023748.3"/>
</dbReference>
<dbReference type="SUPFAM" id="SSF52540">
    <property type="entry name" value="P-loop containing nucleoside triphosphate hydrolases"/>
    <property type="match status" value="1"/>
</dbReference>
<dbReference type="CDD" id="cd00154">
    <property type="entry name" value="Rab"/>
    <property type="match status" value="1"/>
</dbReference>
<comment type="subcellular location">
    <subcellularLocation>
        <location evidence="1">Endomembrane system</location>
    </subcellularLocation>
</comment>
<reference evidence="6" key="1">
    <citation type="journal article" date="2006" name="PLoS Biol.">
        <title>Macronuclear genome sequence of the ciliate Tetrahymena thermophila, a model eukaryote.</title>
        <authorList>
            <person name="Eisen J.A."/>
            <person name="Coyne R.S."/>
            <person name="Wu M."/>
            <person name="Wu D."/>
            <person name="Thiagarajan M."/>
            <person name="Wortman J.R."/>
            <person name="Badger J.H."/>
            <person name="Ren Q."/>
            <person name="Amedeo P."/>
            <person name="Jones K.M."/>
            <person name="Tallon L.J."/>
            <person name="Delcher A.L."/>
            <person name="Salzberg S.L."/>
            <person name="Silva J.C."/>
            <person name="Haas B.J."/>
            <person name="Majoros W.H."/>
            <person name="Farzad M."/>
            <person name="Carlton J.M."/>
            <person name="Smith R.K. Jr."/>
            <person name="Garg J."/>
            <person name="Pearlman R.E."/>
            <person name="Karrer K.M."/>
            <person name="Sun L."/>
            <person name="Manning G."/>
            <person name="Elde N.C."/>
            <person name="Turkewitz A.P."/>
            <person name="Asai D.J."/>
            <person name="Wilkes D.E."/>
            <person name="Wang Y."/>
            <person name="Cai H."/>
            <person name="Collins K."/>
            <person name="Stewart B.A."/>
            <person name="Lee S.R."/>
            <person name="Wilamowska K."/>
            <person name="Weinberg Z."/>
            <person name="Ruzzo W.L."/>
            <person name="Wloga D."/>
            <person name="Gaertig J."/>
            <person name="Frankel J."/>
            <person name="Tsao C.-C."/>
            <person name="Gorovsky M.A."/>
            <person name="Keeling P.J."/>
            <person name="Waller R.F."/>
            <person name="Patron N.J."/>
            <person name="Cherry J.M."/>
            <person name="Stover N.A."/>
            <person name="Krieger C.J."/>
            <person name="del Toro C."/>
            <person name="Ryder H.F."/>
            <person name="Williamson S.C."/>
            <person name="Barbeau R.A."/>
            <person name="Hamilton E.P."/>
            <person name="Orias E."/>
        </authorList>
    </citation>
    <scope>NUCLEOTIDE SEQUENCE [LARGE SCALE GENOMIC DNA]</scope>
    <source>
        <strain evidence="6">SB210</strain>
    </source>
</reference>
<accession>Q245Y0</accession>
<evidence type="ECO:0000313" key="6">
    <source>
        <dbReference type="Proteomes" id="UP000009168"/>
    </source>
</evidence>
<sequence>MSYSYLFKYIIIGDSSVGKSAILLQFMEGKFKAEHDTTIGVEFGSKIIQVKGKNVKLQVWDTAGQESFKSITRSYYRGSICAFLVYDVTNRESFTNIQKWLEETQNYANDKITLVLVGNKIDLANKRQVSYDEGHEFAQKQEIQFVETSAKMGQNIDQVFRKSTEDILQKIENRQVDATNESLGIKIGPQLTEKMVSDTKKTKKECC</sequence>
<dbReference type="GO" id="GO:0012505">
    <property type="term" value="C:endomembrane system"/>
    <property type="evidence" value="ECO:0007669"/>
    <property type="project" value="UniProtKB-SubCell"/>
</dbReference>
<dbReference type="GeneID" id="7827399"/>
<dbReference type="Pfam" id="PF00071">
    <property type="entry name" value="Ras"/>
    <property type="match status" value="1"/>
</dbReference>
<dbReference type="EMBL" id="GG662474">
    <property type="protein sequence ID" value="EAS03503.1"/>
    <property type="molecule type" value="Genomic_DNA"/>
</dbReference>
<gene>
    <name evidence="5" type="ORF">TTHERM_00245180</name>
</gene>
<dbReference type="InterPro" id="IPR005225">
    <property type="entry name" value="Small_GTP-bd"/>
</dbReference>
<comment type="similarity">
    <text evidence="2">Belongs to the small GTPase superfamily. Rab family.</text>
</comment>
<dbReference type="InParanoid" id="Q245Y0"/>
<evidence type="ECO:0000256" key="3">
    <source>
        <dbReference type="ARBA" id="ARBA00022741"/>
    </source>
</evidence>
<dbReference type="PANTHER" id="PTHR47979">
    <property type="entry name" value="DRAB11-RELATED"/>
    <property type="match status" value="1"/>
</dbReference>
<evidence type="ECO:0000256" key="1">
    <source>
        <dbReference type="ARBA" id="ARBA00004308"/>
    </source>
</evidence>
<keyword evidence="6" id="KW-1185">Reference proteome</keyword>
<dbReference type="PROSITE" id="PS51421">
    <property type="entry name" value="RAS"/>
    <property type="match status" value="1"/>
</dbReference>
<dbReference type="SMART" id="SM00176">
    <property type="entry name" value="RAN"/>
    <property type="match status" value="1"/>
</dbReference>
<protein>
    <submittedName>
        <fullName evidence="5">Small guanosine triphosphatase family Ras-related in brain (Rab) family protein</fullName>
    </submittedName>
</protein>
<name>Q245Y0_TETTS</name>
<dbReference type="PRINTS" id="PR00449">
    <property type="entry name" value="RASTRNSFRMNG"/>
</dbReference>
<dbReference type="OrthoDB" id="9989112at2759"/>
<dbReference type="STRING" id="312017.Q245Y0"/>
<dbReference type="PROSITE" id="PS51419">
    <property type="entry name" value="RAB"/>
    <property type="match status" value="1"/>
</dbReference>
<dbReference type="KEGG" id="tet:TTHERM_00245180"/>
<dbReference type="SMART" id="SM00175">
    <property type="entry name" value="RAB"/>
    <property type="match status" value="1"/>
</dbReference>
<dbReference type="OMA" id="FDFMFKI"/>
<dbReference type="GO" id="GO:0005525">
    <property type="term" value="F:GTP binding"/>
    <property type="evidence" value="ECO:0007669"/>
    <property type="project" value="InterPro"/>
</dbReference>
<dbReference type="PROSITE" id="PS51420">
    <property type="entry name" value="RHO"/>
    <property type="match status" value="1"/>
</dbReference>
<dbReference type="AlphaFoldDB" id="Q245Y0"/>